<protein>
    <recommendedName>
        <fullName evidence="6">PHD-type domain-containing protein</fullName>
    </recommendedName>
</protein>
<evidence type="ECO:0000256" key="3">
    <source>
        <dbReference type="ARBA" id="ARBA00022833"/>
    </source>
</evidence>
<keyword evidence="3" id="KW-0862">Zinc</keyword>
<feature type="region of interest" description="Disordered" evidence="5">
    <location>
        <begin position="63"/>
        <end position="98"/>
    </location>
</feature>
<feature type="region of interest" description="Disordered" evidence="5">
    <location>
        <begin position="827"/>
        <end position="886"/>
    </location>
</feature>
<dbReference type="GO" id="GO:0032221">
    <property type="term" value="C:Rpd3S complex"/>
    <property type="evidence" value="ECO:0007669"/>
    <property type="project" value="TreeGrafter"/>
</dbReference>
<feature type="region of interest" description="Disordered" evidence="5">
    <location>
        <begin position="986"/>
        <end position="1007"/>
    </location>
</feature>
<dbReference type="PROSITE" id="PS50016">
    <property type="entry name" value="ZF_PHD_2"/>
    <property type="match status" value="1"/>
</dbReference>
<proteinExistence type="predicted"/>
<keyword evidence="1" id="KW-0479">Metal-binding</keyword>
<evidence type="ECO:0000256" key="1">
    <source>
        <dbReference type="ARBA" id="ARBA00022723"/>
    </source>
</evidence>
<dbReference type="InterPro" id="IPR011011">
    <property type="entry name" value="Znf_FYVE_PHD"/>
</dbReference>
<dbReference type="SUPFAM" id="SSF57903">
    <property type="entry name" value="FYVE/PHD zinc finger"/>
    <property type="match status" value="2"/>
</dbReference>
<gene>
    <name evidence="7" type="ORF">HDU87_001852</name>
</gene>
<dbReference type="GO" id="GO:0008270">
    <property type="term" value="F:zinc ion binding"/>
    <property type="evidence" value="ECO:0007669"/>
    <property type="project" value="UniProtKB-KW"/>
</dbReference>
<feature type="region of interest" description="Disordered" evidence="5">
    <location>
        <begin position="189"/>
        <end position="210"/>
    </location>
</feature>
<accession>A0AAD5XP72</accession>
<dbReference type="GO" id="GO:0006357">
    <property type="term" value="P:regulation of transcription by RNA polymerase II"/>
    <property type="evidence" value="ECO:0007669"/>
    <property type="project" value="TreeGrafter"/>
</dbReference>
<feature type="compositionally biased region" description="Low complexity" evidence="5">
    <location>
        <begin position="304"/>
        <end position="321"/>
    </location>
</feature>
<dbReference type="EMBL" id="JADGJQ010000015">
    <property type="protein sequence ID" value="KAJ3180739.1"/>
    <property type="molecule type" value="Genomic_DNA"/>
</dbReference>
<dbReference type="InterPro" id="IPR001965">
    <property type="entry name" value="Znf_PHD"/>
</dbReference>
<evidence type="ECO:0000259" key="6">
    <source>
        <dbReference type="PROSITE" id="PS50016"/>
    </source>
</evidence>
<dbReference type="AlphaFoldDB" id="A0AAD5XP72"/>
<reference evidence="7" key="1">
    <citation type="submission" date="2020-05" db="EMBL/GenBank/DDBJ databases">
        <title>Phylogenomic resolution of chytrid fungi.</title>
        <authorList>
            <person name="Stajich J.E."/>
            <person name="Amses K."/>
            <person name="Simmons R."/>
            <person name="Seto K."/>
            <person name="Myers J."/>
            <person name="Bonds A."/>
            <person name="Quandt C.A."/>
            <person name="Barry K."/>
            <person name="Liu P."/>
            <person name="Grigoriev I."/>
            <person name="Longcore J.E."/>
            <person name="James T.Y."/>
        </authorList>
    </citation>
    <scope>NUCLEOTIDE SEQUENCE</scope>
    <source>
        <strain evidence="7">JEL0379</strain>
    </source>
</reference>
<evidence type="ECO:0000256" key="4">
    <source>
        <dbReference type="PROSITE-ProRule" id="PRU00146"/>
    </source>
</evidence>
<dbReference type="InterPro" id="IPR052819">
    <property type="entry name" value="Chromatin_regulatory_protein"/>
</dbReference>
<feature type="compositionally biased region" description="Low complexity" evidence="5">
    <location>
        <begin position="363"/>
        <end position="379"/>
    </location>
</feature>
<feature type="compositionally biased region" description="Basic residues" evidence="5">
    <location>
        <begin position="404"/>
        <end position="416"/>
    </location>
</feature>
<evidence type="ECO:0000256" key="2">
    <source>
        <dbReference type="ARBA" id="ARBA00022771"/>
    </source>
</evidence>
<dbReference type="InterPro" id="IPR013083">
    <property type="entry name" value="Znf_RING/FYVE/PHD"/>
</dbReference>
<dbReference type="PANTHER" id="PTHR47636">
    <property type="entry name" value="TRANSCRIPTIONAL REGULATORY PROTEIN RCO1"/>
    <property type="match status" value="1"/>
</dbReference>
<dbReference type="Gene3D" id="2.30.30.1150">
    <property type="match status" value="1"/>
</dbReference>
<dbReference type="SMART" id="SM00249">
    <property type="entry name" value="PHD"/>
    <property type="match status" value="2"/>
</dbReference>
<evidence type="ECO:0000313" key="7">
    <source>
        <dbReference type="EMBL" id="KAJ3180739.1"/>
    </source>
</evidence>
<feature type="compositionally biased region" description="Basic and acidic residues" evidence="5">
    <location>
        <begin position="63"/>
        <end position="74"/>
    </location>
</feature>
<feature type="domain" description="PHD-type" evidence="6">
    <location>
        <begin position="523"/>
        <end position="574"/>
    </location>
</feature>
<dbReference type="InterPro" id="IPR019786">
    <property type="entry name" value="Zinc_finger_PHD-type_CS"/>
</dbReference>
<sequence>MSEHDLEEPLRLSGELNSLVHPRQLASLHSLPQVPATVHSRPEGEGLSVGRLSGAMITHLDTPKKTASSKDRLQQHQHQQQQHHQQQQQQQQQHHFPVPSYHRQHQPFVAQLVPCYQLPPQQAYAAVYAARPPPTLSPSADGFSMSRSEDSSREFLVSDDGTLHELVPPNAVLQMPAGPRAVQLTRGGPWSAGSQARAPPCPLHSHRRQSMPQPPALLPLMTQAFVRASDSEEMSPLSTLPTGTTDSSFPDAISIRDSRSQTSLPTPRTPVAPPSRSTVERRYSVESVDSNASLPSAQPFSTLPPHAARPVPVPTARPQAQFPVFDLTRTAKTISQRSSSEKPSTRTAAETPPPLKLKVSVKSRSATRPASAPAVSTSAQTLPQEAATAASAPPVPPPAPVEKKSHKKSHKKKPAAAKHDGQSTKSAHTAASLVNPFARKQSGREDQELADDLNLIKGIEPSDLETADTPGVAMQRRGSVSSVVSSLRNVKDTRGTSPVRPSTRSGGVSETNDATPSHSHYNDDHCSACLGRGQMVCCDTCPRAFHLSCVEEGYDCLEEVPQEESWECRRCRFQKRIKSAKRARRSYGPPAIDLASTPTNIFEPLLFALEGLNARVFQLPREIVENFENVFMHPGTGAYIDTREVEIARPRPKSHRKSEGTAEGRRHMDMAPAAISTTQTCFKCGDTGLKLLSTAFLASHTFPQPEVVCSPQAVRTDLVKCEYCPLLWHLDCLDPPLTCMPPETKEDEKEIVDAGHWNALKLKTWGVEERGGRAEVVPQSASDKKFDSGLIQIRRRWMCPCHVDWSLPKLRVNSGWRWVEVDEDPPAKAAVAESAGKTDGSALRARPAREAAIAGSKRVAESASEVGPISPTGAKKPRTGTGNSHRRKEVVHLDKNTFLAPLATAAPVPVVQSPVKPKPREVVHVSSAANNGDIQIINEPSTNLYYDPPAKMKDEDFEDIESGGVKYRLPERRIRLEFFEKARALPDPIPRSSSPSRSGHRTQRGSIDALAFVDRTFRSNVDELYRDKASAEGTGEAYEVPPARLRATDEEAVEWLESVSKMQSEIASLLQARRNSNSGKPSNGAEPTPAANSDATTETRADTATVAALADTQTSPLAVKPATVAVPRDEYDAFLAWKDAQKRV</sequence>
<dbReference type="InterPro" id="IPR019787">
    <property type="entry name" value="Znf_PHD-finger"/>
</dbReference>
<name>A0AAD5XP72_9FUNG</name>
<evidence type="ECO:0000256" key="5">
    <source>
        <dbReference type="SAM" id="MobiDB-lite"/>
    </source>
</evidence>
<evidence type="ECO:0000313" key="8">
    <source>
        <dbReference type="Proteomes" id="UP001212152"/>
    </source>
</evidence>
<feature type="region of interest" description="Disordered" evidence="5">
    <location>
        <begin position="461"/>
        <end position="521"/>
    </location>
</feature>
<keyword evidence="2 4" id="KW-0863">Zinc-finger</keyword>
<keyword evidence="8" id="KW-1185">Reference proteome</keyword>
<feature type="compositionally biased region" description="Low complexity" evidence="5">
    <location>
        <begin position="1095"/>
        <end position="1114"/>
    </location>
</feature>
<feature type="region of interest" description="Disordered" evidence="5">
    <location>
        <begin position="230"/>
        <end position="428"/>
    </location>
</feature>
<organism evidence="7 8">
    <name type="scientific">Geranomyces variabilis</name>
    <dbReference type="NCBI Taxonomy" id="109894"/>
    <lineage>
        <taxon>Eukaryota</taxon>
        <taxon>Fungi</taxon>
        <taxon>Fungi incertae sedis</taxon>
        <taxon>Chytridiomycota</taxon>
        <taxon>Chytridiomycota incertae sedis</taxon>
        <taxon>Chytridiomycetes</taxon>
        <taxon>Spizellomycetales</taxon>
        <taxon>Powellomycetaceae</taxon>
        <taxon>Geranomyces</taxon>
    </lineage>
</organism>
<feature type="compositionally biased region" description="Polar residues" evidence="5">
    <location>
        <begin position="236"/>
        <end position="248"/>
    </location>
</feature>
<feature type="region of interest" description="Disordered" evidence="5">
    <location>
        <begin position="1073"/>
        <end position="1117"/>
    </location>
</feature>
<feature type="compositionally biased region" description="Polar residues" evidence="5">
    <location>
        <begin position="287"/>
        <end position="301"/>
    </location>
</feature>
<comment type="caution">
    <text evidence="7">The sequence shown here is derived from an EMBL/GenBank/DDBJ whole genome shotgun (WGS) entry which is preliminary data.</text>
</comment>
<dbReference type="Gene3D" id="3.30.40.10">
    <property type="entry name" value="Zinc/RING finger domain, C3HC4 (zinc finger)"/>
    <property type="match status" value="1"/>
</dbReference>
<dbReference type="Proteomes" id="UP001212152">
    <property type="component" value="Unassembled WGS sequence"/>
</dbReference>
<dbReference type="PROSITE" id="PS01359">
    <property type="entry name" value="ZF_PHD_1"/>
    <property type="match status" value="1"/>
</dbReference>
<dbReference type="PANTHER" id="PTHR47636:SF1">
    <property type="entry name" value="TRANSCRIPTIONAL REGULATORY PROTEIN RCO1"/>
    <property type="match status" value="1"/>
</dbReference>
<feature type="compositionally biased region" description="Polar residues" evidence="5">
    <location>
        <begin position="495"/>
        <end position="519"/>
    </location>
</feature>
<feature type="compositionally biased region" description="Low complexity" evidence="5">
    <location>
        <begin position="76"/>
        <end position="95"/>
    </location>
</feature>